<comment type="caution">
    <text evidence="1">The sequence shown here is derived from an EMBL/GenBank/DDBJ whole genome shotgun (WGS) entry which is preliminary data.</text>
</comment>
<protein>
    <submittedName>
        <fullName evidence="1">Uncharacterized protein</fullName>
    </submittedName>
</protein>
<reference evidence="1" key="1">
    <citation type="submission" date="2022-09" db="EMBL/GenBank/DDBJ databases">
        <title>Genome analysis and characterization of larvicidal activity of Brevibacillus strains.</title>
        <authorList>
            <person name="Patrusheva E.V."/>
            <person name="Izotova A.O."/>
            <person name="Toshchakov S.V."/>
            <person name="Sineoky S.P."/>
        </authorList>
    </citation>
    <scope>NUCLEOTIDE SEQUENCE</scope>
    <source>
        <strain evidence="1">VKPM_B-13247</strain>
    </source>
</reference>
<proteinExistence type="predicted"/>
<gene>
    <name evidence="1" type="ORF">O0554_09130</name>
</gene>
<accession>A0AAP3GD32</accession>
<dbReference type="AlphaFoldDB" id="A0AAP3GD32"/>
<organism evidence="1 2">
    <name type="scientific">Brevibacillus laterosporus</name>
    <name type="common">Bacillus laterosporus</name>
    <dbReference type="NCBI Taxonomy" id="1465"/>
    <lineage>
        <taxon>Bacteria</taxon>
        <taxon>Bacillati</taxon>
        <taxon>Bacillota</taxon>
        <taxon>Bacilli</taxon>
        <taxon>Bacillales</taxon>
        <taxon>Paenibacillaceae</taxon>
        <taxon>Brevibacillus</taxon>
    </lineage>
</organism>
<evidence type="ECO:0000313" key="2">
    <source>
        <dbReference type="Proteomes" id="UP001077662"/>
    </source>
</evidence>
<evidence type="ECO:0000313" key="1">
    <source>
        <dbReference type="EMBL" id="MCZ0807074.1"/>
    </source>
</evidence>
<dbReference type="RefSeq" id="WP_104149502.1">
    <property type="nucleotide sequence ID" value="NZ_JANSGW010000010.1"/>
</dbReference>
<sequence>MTYNQNYNASAYNQISGPASSIFNPNFAGTNVQEVKALNNSFYPTNQSFSQVSNPAFGTQSGFGSANSVYNRGFAGTDVQEVRALNAGQLAPTLANQAYGQFSSYGNQNYGTQGGYAGANSVFQPGFAGTNVQEVRALNAGQPTPGVANLANLAYGQFSGNQNYGVQGGYTGANSVFQPGFAGTNVQEVRQLNATQAGTALSQGLNSNINSVFNQGFAGTNANEVQALNAGYSLPAVAQQPYQSYTPQTQSYQFQTPSYSSPVSYAGANSVFQPGFAGTNVQEVRQLNASQPASAVTQSMGSGINSGYATPAFSQQAQQSYQNYSSPAQNIFQNGFAGTNAQEVRAQNAGGYGTLHSYSGL</sequence>
<name>A0AAP3GD32_BRELA</name>
<dbReference type="Proteomes" id="UP001077662">
    <property type="component" value="Unassembled WGS sequence"/>
</dbReference>
<dbReference type="EMBL" id="JAPTNE010000010">
    <property type="protein sequence ID" value="MCZ0807074.1"/>
    <property type="molecule type" value="Genomic_DNA"/>
</dbReference>